<dbReference type="RefSeq" id="WP_015110852.1">
    <property type="nucleotide sequence ID" value="NC_019675.1"/>
</dbReference>
<reference evidence="2" key="1">
    <citation type="journal article" date="2013" name="Proc. Natl. Acad. Sci. U.S.A.">
        <title>Improving the coverage of the cyanobacterial phylum using diversity-driven genome sequencing.</title>
        <authorList>
            <person name="Shih P.M."/>
            <person name="Wu D."/>
            <person name="Latifi A."/>
            <person name="Axen S.D."/>
            <person name="Fewer D.P."/>
            <person name="Talla E."/>
            <person name="Calteau A."/>
            <person name="Cai F."/>
            <person name="Tandeau de Marsac N."/>
            <person name="Rippka R."/>
            <person name="Herdman M."/>
            <person name="Sivonen K."/>
            <person name="Coursin T."/>
            <person name="Laurent T."/>
            <person name="Goodwin L."/>
            <person name="Nolan M."/>
            <person name="Davenport K.W."/>
            <person name="Han C.S."/>
            <person name="Rubin E.M."/>
            <person name="Eisen J.A."/>
            <person name="Woyke T."/>
            <person name="Gugger M."/>
            <person name="Kerfeld C.A."/>
        </authorList>
    </citation>
    <scope>NUCLEOTIDE SEQUENCE [LARGE SCALE GENOMIC DNA]</scope>
    <source>
        <strain evidence="2">ATCC 27147 / PCC 6307</strain>
    </source>
</reference>
<evidence type="ECO:0000313" key="2">
    <source>
        <dbReference type="Proteomes" id="UP000010388"/>
    </source>
</evidence>
<dbReference type="AlphaFoldDB" id="K9PD16"/>
<evidence type="ECO:0000313" key="1">
    <source>
        <dbReference type="EMBL" id="AFY30419.1"/>
    </source>
</evidence>
<proteinExistence type="predicted"/>
<dbReference type="HOGENOM" id="CLU_2315592_0_0_3"/>
<organism evidence="1 2">
    <name type="scientific">Cyanobium gracile (strain ATCC 27147 / PCC 6307)</name>
    <dbReference type="NCBI Taxonomy" id="292564"/>
    <lineage>
        <taxon>Bacteria</taxon>
        <taxon>Bacillati</taxon>
        <taxon>Cyanobacteriota</taxon>
        <taxon>Cyanophyceae</taxon>
        <taxon>Synechococcales</taxon>
        <taxon>Prochlorococcaceae</taxon>
        <taxon>Cyanobium</taxon>
    </lineage>
</organism>
<dbReference type="EMBL" id="CP003495">
    <property type="protein sequence ID" value="AFY30419.1"/>
    <property type="molecule type" value="Genomic_DNA"/>
</dbReference>
<gene>
    <name evidence="1" type="ordered locus">Cyagr_3350</name>
</gene>
<name>K9PD16_CYAGP</name>
<protein>
    <recommendedName>
        <fullName evidence="3">Helix-turn-helix domain-containing protein</fullName>
    </recommendedName>
</protein>
<accession>K9PD16</accession>
<sequence>MRSSPTATDDTKQLFDLISAQLNLIQARLELKPRLSSSPWLPLAEAARALHFPSSRALRAAIDRGRIPPQFVSATTGDTGKRRTLYVDVEGFASHLRNK</sequence>
<evidence type="ECO:0008006" key="3">
    <source>
        <dbReference type="Google" id="ProtNLM"/>
    </source>
</evidence>
<dbReference type="KEGG" id="cgc:Cyagr_3350"/>
<dbReference type="Proteomes" id="UP000010388">
    <property type="component" value="Chromosome"/>
</dbReference>
<dbReference type="OrthoDB" id="9846104at2"/>
<dbReference type="eggNOG" id="ENOG50321SU">
    <property type="taxonomic scope" value="Bacteria"/>
</dbReference>